<organism evidence="2 3">
    <name type="scientific">Photobacterium aquimaris</name>
    <dbReference type="NCBI Taxonomy" id="512643"/>
    <lineage>
        <taxon>Bacteria</taxon>
        <taxon>Pseudomonadati</taxon>
        <taxon>Pseudomonadota</taxon>
        <taxon>Gammaproteobacteria</taxon>
        <taxon>Vibrionales</taxon>
        <taxon>Vibrionaceae</taxon>
        <taxon>Photobacterium</taxon>
    </lineage>
</organism>
<sequence>MKLVIILVLPLLLVGCSSAQQGTLPIDKNQDNNGKLVIYNGETRASNIIDSAGLLSGLAIPLAPSFQKTEAIINGVVVGELKGFKPLVLPIKAGTHTYTFHHTYLVSSEAHFIIAPKETKYFYLSNSPLGVSFIETTKDSFTRCANKFKPLCMPEFIKPIKI</sequence>
<reference evidence="3" key="1">
    <citation type="submission" date="2017-06" db="EMBL/GenBank/DDBJ databases">
        <authorList>
            <person name="Rodrigo-Torres L."/>
            <person name="Arahal R. D."/>
            <person name="Lucena T."/>
        </authorList>
    </citation>
    <scope>NUCLEOTIDE SEQUENCE [LARGE SCALE GENOMIC DNA]</scope>
    <source>
        <strain evidence="3">type strain: CECT 9192</strain>
    </source>
</reference>
<feature type="chain" id="PRO_5013119821" description="Lipoprotein" evidence="1">
    <location>
        <begin position="20"/>
        <end position="162"/>
    </location>
</feature>
<gene>
    <name evidence="2" type="ORF">PAQU9191_01460</name>
</gene>
<evidence type="ECO:0000313" key="3">
    <source>
        <dbReference type="Proteomes" id="UP000196485"/>
    </source>
</evidence>
<name>A0A1Y6KVL2_9GAMM</name>
<protein>
    <recommendedName>
        <fullName evidence="4">Lipoprotein</fullName>
    </recommendedName>
</protein>
<proteinExistence type="predicted"/>
<dbReference type="EMBL" id="FYAH01000002">
    <property type="protein sequence ID" value="SMY16229.1"/>
    <property type="molecule type" value="Genomic_DNA"/>
</dbReference>
<keyword evidence="1" id="KW-0732">Signal</keyword>
<dbReference type="Proteomes" id="UP000196485">
    <property type="component" value="Unassembled WGS sequence"/>
</dbReference>
<dbReference type="AlphaFoldDB" id="A0A1Y6KVL2"/>
<evidence type="ECO:0008006" key="4">
    <source>
        <dbReference type="Google" id="ProtNLM"/>
    </source>
</evidence>
<keyword evidence="3" id="KW-1185">Reference proteome</keyword>
<accession>A0A1Y6KVL2</accession>
<evidence type="ECO:0000313" key="2">
    <source>
        <dbReference type="EMBL" id="SMY16229.1"/>
    </source>
</evidence>
<evidence type="ECO:0000256" key="1">
    <source>
        <dbReference type="SAM" id="SignalP"/>
    </source>
</evidence>
<dbReference type="RefSeq" id="WP_087820326.1">
    <property type="nucleotide sequence ID" value="NZ_FYAH01000002.1"/>
</dbReference>
<feature type="signal peptide" evidence="1">
    <location>
        <begin position="1"/>
        <end position="19"/>
    </location>
</feature>
<dbReference type="PROSITE" id="PS51257">
    <property type="entry name" value="PROKAR_LIPOPROTEIN"/>
    <property type="match status" value="1"/>
</dbReference>